<dbReference type="KEGG" id="lac:LBA0060"/>
<dbReference type="SUPFAM" id="SSF56420">
    <property type="entry name" value="Peptide deformylase"/>
    <property type="match status" value="1"/>
</dbReference>
<comment type="similarity">
    <text evidence="1">Belongs to the polypeptide deformylase family.</text>
</comment>
<dbReference type="Pfam" id="PF01327">
    <property type="entry name" value="Pep_deformylase"/>
    <property type="match status" value="1"/>
</dbReference>
<dbReference type="GeneID" id="93290826"/>
<dbReference type="PRINTS" id="PR01576">
    <property type="entry name" value="PDEFORMYLASE"/>
</dbReference>
<dbReference type="GO" id="GO:0008463">
    <property type="term" value="F:formylmethionine deformylase activity"/>
    <property type="evidence" value="ECO:0007669"/>
    <property type="project" value="UniProtKB-EC"/>
</dbReference>
<protein>
    <submittedName>
        <fullName evidence="2">Polypeptide deformylase</fullName>
        <ecNumber evidence="2">3.5.1.31</ecNumber>
    </submittedName>
</protein>
<dbReference type="STRING" id="272621.LBA0060"/>
<reference evidence="2 3" key="1">
    <citation type="journal article" date="2005" name="Proc. Natl. Acad. Sci. U.S.A.">
        <title>Complete genome sequence of the probiotic lactic acid bacterium Lactobacillus acidophilus NCFM.</title>
        <authorList>
            <person name="Altermann E."/>
            <person name="Russell W.M."/>
            <person name="Azcarate-Peril M.A."/>
            <person name="Barrangou R."/>
            <person name="Buck B.L."/>
            <person name="McAuliffe O."/>
            <person name="Souther N."/>
            <person name="Dobson A."/>
            <person name="Duong T."/>
            <person name="Callanan M."/>
            <person name="Lick S."/>
            <person name="Hamrick A."/>
            <person name="Cano R."/>
            <person name="Klaenhammer T.R."/>
        </authorList>
    </citation>
    <scope>NUCLEOTIDE SEQUENCE [LARGE SCALE GENOMIC DNA]</scope>
    <source>
        <strain evidence="3">ATCC 700396 / NCK56 / N2 / NCFM</strain>
    </source>
</reference>
<dbReference type="HOGENOM" id="CLU_061901_3_1_9"/>
<dbReference type="NCBIfam" id="NF006670">
    <property type="entry name" value="PRK09218.1"/>
    <property type="match status" value="1"/>
</dbReference>
<dbReference type="PANTHER" id="PTHR10458">
    <property type="entry name" value="PEPTIDE DEFORMYLASE"/>
    <property type="match status" value="1"/>
</dbReference>
<dbReference type="InterPro" id="IPR023635">
    <property type="entry name" value="Peptide_deformylase"/>
</dbReference>
<dbReference type="Gene3D" id="3.90.45.10">
    <property type="entry name" value="Peptide deformylase"/>
    <property type="match status" value="1"/>
</dbReference>
<organism evidence="3">
    <name type="scientific">Lactobacillus acidophilus (strain ATCC 700396 / NCK56 / N2 / NCFM)</name>
    <dbReference type="NCBI Taxonomy" id="272621"/>
    <lineage>
        <taxon>Bacteria</taxon>
        <taxon>Bacillati</taxon>
        <taxon>Bacillota</taxon>
        <taxon>Bacilli</taxon>
        <taxon>Lactobacillales</taxon>
        <taxon>Lactobacillaceae</taxon>
        <taxon>Lactobacillus</taxon>
    </lineage>
</organism>
<dbReference type="OrthoDB" id="9784988at2"/>
<dbReference type="CDD" id="cd00487">
    <property type="entry name" value="Pep_deformylase"/>
    <property type="match status" value="1"/>
</dbReference>
<dbReference type="EMBL" id="CP000033">
    <property type="protein sequence ID" value="AAV41964.1"/>
    <property type="molecule type" value="Genomic_DNA"/>
</dbReference>
<dbReference type="Proteomes" id="UP000006381">
    <property type="component" value="Chromosome"/>
</dbReference>
<gene>
    <name evidence="2" type="ordered locus">LBA0060</name>
</gene>
<evidence type="ECO:0000313" key="2">
    <source>
        <dbReference type="EMBL" id="AAV41964.1"/>
    </source>
</evidence>
<dbReference type="RefSeq" id="WP_011254019.1">
    <property type="nucleotide sequence ID" value="NC_006814.3"/>
</dbReference>
<dbReference type="GO" id="GO:0042586">
    <property type="term" value="F:peptide deformylase activity"/>
    <property type="evidence" value="ECO:0007669"/>
    <property type="project" value="InterPro"/>
</dbReference>
<dbReference type="eggNOG" id="COG0242">
    <property type="taxonomic scope" value="Bacteria"/>
</dbReference>
<dbReference type="PATRIC" id="fig|272621.13.peg.58"/>
<keyword evidence="2" id="KW-0378">Hydrolase</keyword>
<evidence type="ECO:0000313" key="3">
    <source>
        <dbReference type="Proteomes" id="UP000006381"/>
    </source>
</evidence>
<sequence>MAVKNIIHDQLFLMQKSTLANAKDMQVAVDLRDTLLANRNKAAGLAANMIGEAKRIIAFYIVGMPMVMFNPKIIQKGNEYLATEGCLSLNGERPVKRYEHITVKYQNINLEYETQEFSGFVAETIQHEIDHCDGKII</sequence>
<dbReference type="EC" id="3.5.1.31" evidence="2"/>
<proteinExistence type="inferred from homology"/>
<dbReference type="PIRSF" id="PIRSF004749">
    <property type="entry name" value="Pep_def"/>
    <property type="match status" value="1"/>
</dbReference>
<accession>Q5FMW0</accession>
<dbReference type="AlphaFoldDB" id="Q5FMW0"/>
<keyword evidence="3" id="KW-1185">Reference proteome</keyword>
<dbReference type="PANTHER" id="PTHR10458:SF22">
    <property type="entry name" value="PEPTIDE DEFORMYLASE"/>
    <property type="match status" value="1"/>
</dbReference>
<dbReference type="BioCyc" id="LACI272621:G1G49-57-MONOMER"/>
<evidence type="ECO:0000256" key="1">
    <source>
        <dbReference type="ARBA" id="ARBA00010759"/>
    </source>
</evidence>
<name>Q5FMW0_LACAC</name>
<dbReference type="InterPro" id="IPR036821">
    <property type="entry name" value="Peptide_deformylase_sf"/>
</dbReference>